<proteinExistence type="predicted"/>
<dbReference type="SUPFAM" id="SSF51735">
    <property type="entry name" value="NAD(P)-binding Rossmann-fold domains"/>
    <property type="match status" value="1"/>
</dbReference>
<dbReference type="Gene3D" id="3.90.180.10">
    <property type="entry name" value="Medium-chain alcohol dehydrogenases, catalytic domain"/>
    <property type="match status" value="1"/>
</dbReference>
<dbReference type="PROSITE" id="PS01162">
    <property type="entry name" value="QOR_ZETA_CRYSTAL"/>
    <property type="match status" value="1"/>
</dbReference>
<protein>
    <submittedName>
        <fullName evidence="2">NAD(P)-dependent alcohol dehydrogenase</fullName>
    </submittedName>
</protein>
<keyword evidence="3" id="KW-1185">Reference proteome</keyword>
<gene>
    <name evidence="2" type="ORF">JX360_10085</name>
</gene>
<accession>A0ABT0CC22</accession>
<dbReference type="PANTHER" id="PTHR11695:SF648">
    <property type="entry name" value="ZINC-BINDING OXIDOREDUCTASE"/>
    <property type="match status" value="1"/>
</dbReference>
<evidence type="ECO:0000259" key="1">
    <source>
        <dbReference type="SMART" id="SM00829"/>
    </source>
</evidence>
<feature type="domain" description="Enoyl reductase (ER)" evidence="1">
    <location>
        <begin position="10"/>
        <end position="319"/>
    </location>
</feature>
<dbReference type="InterPro" id="IPR036291">
    <property type="entry name" value="NAD(P)-bd_dom_sf"/>
</dbReference>
<comment type="caution">
    <text evidence="2">The sequence shown here is derived from an EMBL/GenBank/DDBJ whole genome shotgun (WGS) entry which is preliminary data.</text>
</comment>
<organism evidence="2 3">
    <name type="scientific">Thermostichus vulcanus str. 'Rupite'</name>
    <dbReference type="NCBI Taxonomy" id="2813851"/>
    <lineage>
        <taxon>Bacteria</taxon>
        <taxon>Bacillati</taxon>
        <taxon>Cyanobacteriota</taxon>
        <taxon>Cyanophyceae</taxon>
        <taxon>Thermostichales</taxon>
        <taxon>Thermostichaceae</taxon>
        <taxon>Thermostichus</taxon>
    </lineage>
</organism>
<dbReference type="InterPro" id="IPR013154">
    <property type="entry name" value="ADH-like_N"/>
</dbReference>
<sequence length="344" mass="36837">MKAVVQREYGSADVLHLQEVDRPPMSANSVLVRVRAASVHAGDWHLMRGDPFLLRFIYGGIHRPKITILGSDVAGEVDAVGQAVRQFKPGDPVFADLTECGFGAFAEYVSVPESALVLKPENLTFAEAATVPVSGLSALQGLRDVGQLQAGERVLIKGAAGGVGSFAVQIAKALGAEVTGVCSPHKQEVVRKLGADEVMDYDQAVHQAPRFDLILDTAAYRSVFASLAVLKPGGRYVMVGGAMPYFFQVLLLGSLMSALSGRRVKSLVCQPNSKDLTLLKDWIERGTIYPYVDRTYPLEQVPDAIHALEQRQVCGKVAISIGSAPYSPLCQGHASATASHLARD</sequence>
<dbReference type="EMBL" id="JAFIRA010000024">
    <property type="protein sequence ID" value="MCJ2543252.1"/>
    <property type="molecule type" value="Genomic_DNA"/>
</dbReference>
<evidence type="ECO:0000313" key="3">
    <source>
        <dbReference type="Proteomes" id="UP000830835"/>
    </source>
</evidence>
<dbReference type="RefSeq" id="WP_244350528.1">
    <property type="nucleotide sequence ID" value="NZ_JAFIRA010000024.1"/>
</dbReference>
<dbReference type="PANTHER" id="PTHR11695">
    <property type="entry name" value="ALCOHOL DEHYDROGENASE RELATED"/>
    <property type="match status" value="1"/>
</dbReference>
<dbReference type="InterPro" id="IPR050700">
    <property type="entry name" value="YIM1/Zinc_Alcohol_DH_Fams"/>
</dbReference>
<dbReference type="InterPro" id="IPR020843">
    <property type="entry name" value="ER"/>
</dbReference>
<dbReference type="SUPFAM" id="SSF50129">
    <property type="entry name" value="GroES-like"/>
    <property type="match status" value="1"/>
</dbReference>
<dbReference type="InterPro" id="IPR002364">
    <property type="entry name" value="Quin_OxRdtase/zeta-crystal_CS"/>
</dbReference>
<dbReference type="Pfam" id="PF08240">
    <property type="entry name" value="ADH_N"/>
    <property type="match status" value="1"/>
</dbReference>
<dbReference type="CDD" id="cd08267">
    <property type="entry name" value="MDR1"/>
    <property type="match status" value="1"/>
</dbReference>
<reference evidence="2" key="1">
    <citation type="submission" date="2021-02" db="EMBL/GenBank/DDBJ databases">
        <title>The CRISPR/cas machinery reduction and long-range gene transfer in the hot spring cyanobacterium Synechococcus.</title>
        <authorList>
            <person name="Dvorak P."/>
            <person name="Jahodarova E."/>
            <person name="Hasler P."/>
            <person name="Poulickova A."/>
        </authorList>
    </citation>
    <scope>NUCLEOTIDE SEQUENCE</scope>
    <source>
        <strain evidence="2">Rupite</strain>
    </source>
</reference>
<evidence type="ECO:0000313" key="2">
    <source>
        <dbReference type="EMBL" id="MCJ2543252.1"/>
    </source>
</evidence>
<name>A0ABT0CC22_THEVL</name>
<dbReference type="Pfam" id="PF13602">
    <property type="entry name" value="ADH_zinc_N_2"/>
    <property type="match status" value="1"/>
</dbReference>
<dbReference type="Proteomes" id="UP000830835">
    <property type="component" value="Unassembled WGS sequence"/>
</dbReference>
<dbReference type="SMART" id="SM00829">
    <property type="entry name" value="PKS_ER"/>
    <property type="match status" value="1"/>
</dbReference>
<dbReference type="Gene3D" id="3.40.50.720">
    <property type="entry name" value="NAD(P)-binding Rossmann-like Domain"/>
    <property type="match status" value="1"/>
</dbReference>
<dbReference type="InterPro" id="IPR011032">
    <property type="entry name" value="GroES-like_sf"/>
</dbReference>